<feature type="domain" description="Acyl-CoA oxidase C-alpha1" evidence="18">
    <location>
        <begin position="288"/>
        <end position="461"/>
    </location>
</feature>
<dbReference type="InterPro" id="IPR012258">
    <property type="entry name" value="Acyl-CoA_oxidase"/>
</dbReference>
<dbReference type="Pfam" id="PF22924">
    <property type="entry name" value="ACOX_C_alpha1"/>
    <property type="match status" value="1"/>
</dbReference>
<dbReference type="EMBL" id="KN847538">
    <property type="protein sequence ID" value="KIW05367.1"/>
    <property type="molecule type" value="Genomic_DNA"/>
</dbReference>
<evidence type="ECO:0000259" key="17">
    <source>
        <dbReference type="Pfam" id="PF14749"/>
    </source>
</evidence>
<dbReference type="HOGENOM" id="CLU_014629_3_1_1"/>
<dbReference type="Gene3D" id="1.20.140.10">
    <property type="entry name" value="Butyryl-CoA Dehydrogenase, subunit A, domain 3"/>
    <property type="match status" value="2"/>
</dbReference>
<dbReference type="GO" id="GO:0033540">
    <property type="term" value="P:fatty acid beta-oxidation using acyl-CoA oxidase"/>
    <property type="evidence" value="ECO:0007669"/>
    <property type="project" value="UniProtKB-UniPathway"/>
</dbReference>
<comment type="similarity">
    <text evidence="5 12">Belongs to the acyl-CoA oxidase family.</text>
</comment>
<evidence type="ECO:0000256" key="4">
    <source>
        <dbReference type="ARBA" id="ARBA00004846"/>
    </source>
</evidence>
<evidence type="ECO:0000313" key="20">
    <source>
        <dbReference type="Proteomes" id="UP000053259"/>
    </source>
</evidence>
<dbReference type="Pfam" id="PF01756">
    <property type="entry name" value="ACOX"/>
    <property type="match status" value="1"/>
</dbReference>
<feature type="binding site" evidence="14">
    <location>
        <position position="151"/>
    </location>
    <ligand>
        <name>FAD</name>
        <dbReference type="ChEBI" id="CHEBI:57692"/>
    </ligand>
</feature>
<feature type="domain" description="Acyl-coenzyme A oxidase N-terminal" evidence="17">
    <location>
        <begin position="32"/>
        <end position="145"/>
    </location>
</feature>
<gene>
    <name evidence="19" type="ORF">PV09_03883</name>
</gene>
<evidence type="ECO:0000256" key="13">
    <source>
        <dbReference type="PIRSR" id="PIRSR000168-1"/>
    </source>
</evidence>
<dbReference type="FunFam" id="1.20.140.10:FF:000013">
    <property type="entry name" value="Acyl-coenzyme A oxidase"/>
    <property type="match status" value="1"/>
</dbReference>
<dbReference type="RefSeq" id="XP_016215236.1">
    <property type="nucleotide sequence ID" value="XM_016357147.1"/>
</dbReference>
<dbReference type="PANTHER" id="PTHR10909">
    <property type="entry name" value="ELECTRON TRANSPORT OXIDOREDUCTASE"/>
    <property type="match status" value="1"/>
</dbReference>
<evidence type="ECO:0000256" key="14">
    <source>
        <dbReference type="PIRSR" id="PIRSR000168-2"/>
    </source>
</evidence>
<dbReference type="SUPFAM" id="SSF47203">
    <property type="entry name" value="Acyl-CoA dehydrogenase C-terminal domain-like"/>
    <property type="match status" value="2"/>
</dbReference>
<dbReference type="PANTHER" id="PTHR10909:SF250">
    <property type="entry name" value="PEROXISOMAL ACYL-COENZYME A OXIDASE 1"/>
    <property type="match status" value="1"/>
</dbReference>
<dbReference type="Gene3D" id="1.10.540.10">
    <property type="entry name" value="Acyl-CoA dehydrogenase/oxidase, N-terminal domain"/>
    <property type="match status" value="1"/>
</dbReference>
<keyword evidence="11" id="KW-0576">Peroxisome</keyword>
<dbReference type="UniPathway" id="UPA00661"/>
<keyword evidence="6 12" id="KW-0285">Flavoprotein</keyword>
<dbReference type="InterPro" id="IPR037069">
    <property type="entry name" value="AcylCoA_DH/ox_N_sf"/>
</dbReference>
<dbReference type="InterPro" id="IPR002655">
    <property type="entry name" value="Acyl-CoA_oxidase_C"/>
</dbReference>
<evidence type="ECO:0000256" key="5">
    <source>
        <dbReference type="ARBA" id="ARBA00006288"/>
    </source>
</evidence>
<feature type="binding site" evidence="14">
    <location>
        <position position="190"/>
    </location>
    <ligand>
        <name>FAD</name>
        <dbReference type="ChEBI" id="CHEBI:57692"/>
    </ligand>
</feature>
<dbReference type="AlphaFoldDB" id="A0A0D1YXD5"/>
<evidence type="ECO:0000259" key="16">
    <source>
        <dbReference type="Pfam" id="PF02770"/>
    </source>
</evidence>
<evidence type="ECO:0000256" key="12">
    <source>
        <dbReference type="PIRNR" id="PIRNR000168"/>
    </source>
</evidence>
<evidence type="ECO:0000313" key="19">
    <source>
        <dbReference type="EMBL" id="KIW05367.1"/>
    </source>
</evidence>
<comment type="subcellular location">
    <subcellularLocation>
        <location evidence="3">Peroxisome</location>
    </subcellularLocation>
</comment>
<dbReference type="GO" id="GO:0003997">
    <property type="term" value="F:acyl-CoA oxidase activity"/>
    <property type="evidence" value="ECO:0007669"/>
    <property type="project" value="UniProtKB-EC"/>
</dbReference>
<feature type="domain" description="Acyl-CoA oxidase C-terminal" evidence="15">
    <location>
        <begin position="502"/>
        <end position="668"/>
    </location>
</feature>
<evidence type="ECO:0000259" key="18">
    <source>
        <dbReference type="Pfam" id="PF22924"/>
    </source>
</evidence>
<protein>
    <recommendedName>
        <fullName evidence="12">Acyl-coenzyme A oxidase</fullName>
    </recommendedName>
</protein>
<dbReference type="GeneID" id="27311856"/>
<proteinExistence type="inferred from homology"/>
<dbReference type="Proteomes" id="UP000053259">
    <property type="component" value="Unassembled WGS sequence"/>
</dbReference>
<evidence type="ECO:0000256" key="11">
    <source>
        <dbReference type="ARBA" id="ARBA00023140"/>
    </source>
</evidence>
<dbReference type="Gene3D" id="2.40.110.10">
    <property type="entry name" value="Butyryl-CoA Dehydrogenase, subunit A, domain 2"/>
    <property type="match status" value="1"/>
</dbReference>
<dbReference type="GO" id="GO:0055088">
    <property type="term" value="P:lipid homeostasis"/>
    <property type="evidence" value="ECO:0007669"/>
    <property type="project" value="TreeGrafter"/>
</dbReference>
<name>A0A0D1YXD5_9PEZI</name>
<evidence type="ECO:0000256" key="3">
    <source>
        <dbReference type="ARBA" id="ARBA00004275"/>
    </source>
</evidence>
<dbReference type="OrthoDB" id="538336at2759"/>
<evidence type="ECO:0000256" key="10">
    <source>
        <dbReference type="ARBA" id="ARBA00023098"/>
    </source>
</evidence>
<dbReference type="Pfam" id="PF14749">
    <property type="entry name" value="Acyl-CoA_ox_N"/>
    <property type="match status" value="1"/>
</dbReference>
<dbReference type="InterPro" id="IPR009100">
    <property type="entry name" value="AcylCoA_DH/oxidase_NM_dom_sf"/>
</dbReference>
<dbReference type="GO" id="GO:0005504">
    <property type="term" value="F:fatty acid binding"/>
    <property type="evidence" value="ECO:0007669"/>
    <property type="project" value="TreeGrafter"/>
</dbReference>
<sequence>MPTNPDWVKALKPATDGAALLKKERAKSDLPVEKLTVFLFGEEFLETRRNILKVLQSEKIFDKSANYYSGRIQRFEAALARAKRLRMLAVEHDWSLEDHNVAVDLLAEPIPYMLHGTMFLLTLFNQASEKQAAKYFMKAMNYEIIGCYAQTELGHGSNVKGLETTATWNPDDKTFTIHSPTLTASKWWIGTLGRTANYAVVMAQLIVNGENHGPHPFVVQIRDMKTHQPLEGVHIGDVGPKVGYNTMDNGFMLFNNYKVPHEAMLARYSRVDPETNTYIKPPSAALVYGTMTWVRSTIVWQAGGVLARGVTIAIRYCAVRQQFQDKDSESPDGSETQVLDYTMVSYRLLTLLAATFALHFSGKLMMEMYQKGQRNLSDKISEKEKEEILSMMADLHATSCGLKSLASTTAADGLEQARRACGGHGYSSFSGIGPLFADYLPNVTWEGDNYMLTQQVANYLLKTARSVRMGFPPVNDTATIFRYFYDRAEMGCAFDILGSDADIVAAFAWRSSFLAFNLLDKRDSEKMAWNDLLVDMYRLSKAHSQYMIVKNFYDTLNSEETKKSLDEKTLEIMWKLFRLYSLNTLESEASEFYASGAVTVKQAMLTRQSAVMKLLKEIRPHAVRLVDAWDFPDWQLDSALGRYDGKVYEDMFRRASELNPLNEITVDPYPSSTTIFKSTGNLKSKL</sequence>
<dbReference type="InterPro" id="IPR029320">
    <property type="entry name" value="Acyl-CoA_ox_N"/>
</dbReference>
<keyword evidence="9" id="KW-0560">Oxidoreductase</keyword>
<dbReference type="SUPFAM" id="SSF56645">
    <property type="entry name" value="Acyl-CoA dehydrogenase NM domain-like"/>
    <property type="match status" value="1"/>
</dbReference>
<dbReference type="InterPro" id="IPR055060">
    <property type="entry name" value="ACOX_C_alpha1"/>
</dbReference>
<evidence type="ECO:0000256" key="1">
    <source>
        <dbReference type="ARBA" id="ARBA00001201"/>
    </source>
</evidence>
<feature type="domain" description="Acyl-CoA oxidase/dehydrogenase middle" evidence="16">
    <location>
        <begin position="147"/>
        <end position="256"/>
    </location>
</feature>
<evidence type="ECO:0000256" key="8">
    <source>
        <dbReference type="ARBA" id="ARBA00022832"/>
    </source>
</evidence>
<evidence type="ECO:0000256" key="6">
    <source>
        <dbReference type="ARBA" id="ARBA00022630"/>
    </source>
</evidence>
<reference evidence="19 20" key="1">
    <citation type="submission" date="2015-01" db="EMBL/GenBank/DDBJ databases">
        <title>The Genome Sequence of Ochroconis gallopava CBS43764.</title>
        <authorList>
            <consortium name="The Broad Institute Genomics Platform"/>
            <person name="Cuomo C."/>
            <person name="de Hoog S."/>
            <person name="Gorbushina A."/>
            <person name="Stielow B."/>
            <person name="Teixiera M."/>
            <person name="Abouelleil A."/>
            <person name="Chapman S.B."/>
            <person name="Priest M."/>
            <person name="Young S.K."/>
            <person name="Wortman J."/>
            <person name="Nusbaum C."/>
            <person name="Birren B."/>
        </authorList>
    </citation>
    <scope>NUCLEOTIDE SEQUENCE [LARGE SCALE GENOMIC DNA]</scope>
    <source>
        <strain evidence="19 20">CBS 43764</strain>
    </source>
</reference>
<evidence type="ECO:0000256" key="7">
    <source>
        <dbReference type="ARBA" id="ARBA00022827"/>
    </source>
</evidence>
<accession>A0A0D1YXD5</accession>
<evidence type="ECO:0000256" key="2">
    <source>
        <dbReference type="ARBA" id="ARBA00001974"/>
    </source>
</evidence>
<dbReference type="GO" id="GO:0005777">
    <property type="term" value="C:peroxisome"/>
    <property type="evidence" value="ECO:0007669"/>
    <property type="project" value="UniProtKB-SubCell"/>
</dbReference>
<dbReference type="InParanoid" id="A0A0D1YXD5"/>
<comment type="pathway">
    <text evidence="4">Lipid metabolism; peroxisomal fatty acid beta-oxidation.</text>
</comment>
<dbReference type="InterPro" id="IPR046373">
    <property type="entry name" value="Acyl-CoA_Oxase/DH_mid-dom_sf"/>
</dbReference>
<organism evidence="19 20">
    <name type="scientific">Verruconis gallopava</name>
    <dbReference type="NCBI Taxonomy" id="253628"/>
    <lineage>
        <taxon>Eukaryota</taxon>
        <taxon>Fungi</taxon>
        <taxon>Dikarya</taxon>
        <taxon>Ascomycota</taxon>
        <taxon>Pezizomycotina</taxon>
        <taxon>Dothideomycetes</taxon>
        <taxon>Pleosporomycetidae</taxon>
        <taxon>Venturiales</taxon>
        <taxon>Sympoventuriaceae</taxon>
        <taxon>Verruconis</taxon>
    </lineage>
</organism>
<keyword evidence="7 12" id="KW-0274">FAD</keyword>
<comment type="cofactor">
    <cofactor evidence="2">
        <name>FAD</name>
        <dbReference type="ChEBI" id="CHEBI:57692"/>
    </cofactor>
</comment>
<dbReference type="GO" id="GO:0071949">
    <property type="term" value="F:FAD binding"/>
    <property type="evidence" value="ECO:0007669"/>
    <property type="project" value="InterPro"/>
</dbReference>
<feature type="active site" description="Proton acceptor" evidence="13">
    <location>
        <position position="446"/>
    </location>
</feature>
<dbReference type="FunCoup" id="A0A0D1YXD5">
    <property type="interactions" value="383"/>
</dbReference>
<keyword evidence="10" id="KW-0443">Lipid metabolism</keyword>
<dbReference type="InterPro" id="IPR036250">
    <property type="entry name" value="AcylCo_DH-like_C"/>
</dbReference>
<evidence type="ECO:0000256" key="9">
    <source>
        <dbReference type="ARBA" id="ARBA00023002"/>
    </source>
</evidence>
<dbReference type="STRING" id="253628.A0A0D1YXD5"/>
<comment type="catalytic activity">
    <reaction evidence="1">
        <text>a 2,3-saturated acyl-CoA + O2 = a (2E)-enoyl-CoA + H2O2</text>
        <dbReference type="Rhea" id="RHEA:38959"/>
        <dbReference type="ChEBI" id="CHEBI:15379"/>
        <dbReference type="ChEBI" id="CHEBI:16240"/>
        <dbReference type="ChEBI" id="CHEBI:58856"/>
        <dbReference type="ChEBI" id="CHEBI:65111"/>
        <dbReference type="EC" id="1.3.3.6"/>
    </reaction>
</comment>
<keyword evidence="8" id="KW-0276">Fatty acid metabolism</keyword>
<dbReference type="Pfam" id="PF02770">
    <property type="entry name" value="Acyl-CoA_dh_M"/>
    <property type="match status" value="1"/>
</dbReference>
<keyword evidence="20" id="KW-1185">Reference proteome</keyword>
<evidence type="ECO:0000259" key="15">
    <source>
        <dbReference type="Pfam" id="PF01756"/>
    </source>
</evidence>
<dbReference type="FunFam" id="2.40.110.10:FF:000003">
    <property type="entry name" value="Acyl-coenzyme A oxidase"/>
    <property type="match status" value="1"/>
</dbReference>
<dbReference type="InterPro" id="IPR006091">
    <property type="entry name" value="Acyl-CoA_Oxase/DH_mid-dom"/>
</dbReference>
<dbReference type="PIRSF" id="PIRSF000168">
    <property type="entry name" value="Acyl-CoA_oxidase"/>
    <property type="match status" value="1"/>
</dbReference>
<dbReference type="FunFam" id="1.20.140.10:FF:000015">
    <property type="entry name" value="Acyl-coenzyme A oxidase"/>
    <property type="match status" value="1"/>
</dbReference>
<dbReference type="VEuPathDB" id="FungiDB:PV09_03883"/>